<reference evidence="1" key="2">
    <citation type="journal article" date="2015" name="Data Brief">
        <title>Shoot transcriptome of the giant reed, Arundo donax.</title>
        <authorList>
            <person name="Barrero R.A."/>
            <person name="Guerrero F.D."/>
            <person name="Moolhuijzen P."/>
            <person name="Goolsby J.A."/>
            <person name="Tidwell J."/>
            <person name="Bellgard S.E."/>
            <person name="Bellgard M.I."/>
        </authorList>
    </citation>
    <scope>NUCLEOTIDE SEQUENCE</scope>
    <source>
        <tissue evidence="1">Shoot tissue taken approximately 20 cm above the soil surface</tissue>
    </source>
</reference>
<reference evidence="1" key="1">
    <citation type="submission" date="2014-09" db="EMBL/GenBank/DDBJ databases">
        <authorList>
            <person name="Magalhaes I.L.F."/>
            <person name="Oliveira U."/>
            <person name="Santos F.R."/>
            <person name="Vidigal T.H.D.A."/>
            <person name="Brescovit A.D."/>
            <person name="Santos A.J."/>
        </authorList>
    </citation>
    <scope>NUCLEOTIDE SEQUENCE</scope>
    <source>
        <tissue evidence="1">Shoot tissue taken approximately 20 cm above the soil surface</tissue>
    </source>
</reference>
<organism evidence="1">
    <name type="scientific">Arundo donax</name>
    <name type="common">Giant reed</name>
    <name type="synonym">Donax arundinaceus</name>
    <dbReference type="NCBI Taxonomy" id="35708"/>
    <lineage>
        <taxon>Eukaryota</taxon>
        <taxon>Viridiplantae</taxon>
        <taxon>Streptophyta</taxon>
        <taxon>Embryophyta</taxon>
        <taxon>Tracheophyta</taxon>
        <taxon>Spermatophyta</taxon>
        <taxon>Magnoliopsida</taxon>
        <taxon>Liliopsida</taxon>
        <taxon>Poales</taxon>
        <taxon>Poaceae</taxon>
        <taxon>PACMAD clade</taxon>
        <taxon>Arundinoideae</taxon>
        <taxon>Arundineae</taxon>
        <taxon>Arundo</taxon>
    </lineage>
</organism>
<sequence>MHSYLHNIKGHNAFKTVPIEMKSTSNILLI</sequence>
<proteinExistence type="predicted"/>
<dbReference type="EMBL" id="GBRH01268828">
    <property type="protein sequence ID" value="JAD29067.1"/>
    <property type="molecule type" value="Transcribed_RNA"/>
</dbReference>
<accession>A0A0A8Z2J4</accession>
<protein>
    <submittedName>
        <fullName evidence="1">Uncharacterized protein</fullName>
    </submittedName>
</protein>
<dbReference type="AlphaFoldDB" id="A0A0A8Z2J4"/>
<name>A0A0A8Z2J4_ARUDO</name>
<evidence type="ECO:0000313" key="1">
    <source>
        <dbReference type="EMBL" id="JAD29067.1"/>
    </source>
</evidence>